<dbReference type="EMBL" id="CAXLJM020000066">
    <property type="protein sequence ID" value="CAL8122012.1"/>
    <property type="molecule type" value="Genomic_DNA"/>
</dbReference>
<accession>A0ABP1R882</accession>
<gene>
    <name evidence="2" type="ORF">ODALV1_LOCUS19637</name>
</gene>
<evidence type="ECO:0000256" key="1">
    <source>
        <dbReference type="SAM" id="Phobius"/>
    </source>
</evidence>
<evidence type="ECO:0000313" key="2">
    <source>
        <dbReference type="EMBL" id="CAL8122012.1"/>
    </source>
</evidence>
<keyword evidence="1" id="KW-0812">Transmembrane</keyword>
<organism evidence="2 3">
    <name type="scientific">Orchesella dallaii</name>
    <dbReference type="NCBI Taxonomy" id="48710"/>
    <lineage>
        <taxon>Eukaryota</taxon>
        <taxon>Metazoa</taxon>
        <taxon>Ecdysozoa</taxon>
        <taxon>Arthropoda</taxon>
        <taxon>Hexapoda</taxon>
        <taxon>Collembola</taxon>
        <taxon>Entomobryomorpha</taxon>
        <taxon>Entomobryoidea</taxon>
        <taxon>Orchesellidae</taxon>
        <taxon>Orchesellinae</taxon>
        <taxon>Orchesella</taxon>
    </lineage>
</organism>
<name>A0ABP1R882_9HEXA</name>
<keyword evidence="3" id="KW-1185">Reference proteome</keyword>
<feature type="transmembrane region" description="Helical" evidence="1">
    <location>
        <begin position="7"/>
        <end position="29"/>
    </location>
</feature>
<feature type="transmembrane region" description="Helical" evidence="1">
    <location>
        <begin position="70"/>
        <end position="95"/>
    </location>
</feature>
<keyword evidence="1" id="KW-0472">Membrane</keyword>
<protein>
    <submittedName>
        <fullName evidence="2">Uncharacterized protein</fullName>
    </submittedName>
</protein>
<keyword evidence="1" id="KW-1133">Transmembrane helix</keyword>
<dbReference type="Proteomes" id="UP001642540">
    <property type="component" value="Unassembled WGS sequence"/>
</dbReference>
<sequence length="310" mass="35162">MGIRIRLLSFCSGGGGLVIIIGFLLLVLLDRNQIVQSQTRNEPVNCNYIIALPWDVANTLRAPFGGPVSLVLTAITACALLFGLLLSPVSYIFGYPQRIYHPARKPGIFGRSFPPTSSNDSNYNHHYPYNNDGESFDVADAIVHLFHEMSSRIVFDKGDSCTFEENSFSGRELVIMEEEYKAPGFLESIFLLVPEDDEVCRQLMVCHAHGFLGFFPPSVMKLYQWISKHFVEIPEDYKSAIILGLEDQGACAKVYSHCSKDLFQLVRGSFGLIRQKIVRFLPQGTKDIWETFYSRSWEQDRDGRSKKQKR</sequence>
<proteinExistence type="predicted"/>
<reference evidence="2 3" key="1">
    <citation type="submission" date="2024-08" db="EMBL/GenBank/DDBJ databases">
        <authorList>
            <person name="Cucini C."/>
            <person name="Frati F."/>
        </authorList>
    </citation>
    <scope>NUCLEOTIDE SEQUENCE [LARGE SCALE GENOMIC DNA]</scope>
</reference>
<evidence type="ECO:0000313" key="3">
    <source>
        <dbReference type="Proteomes" id="UP001642540"/>
    </source>
</evidence>
<comment type="caution">
    <text evidence="2">The sequence shown here is derived from an EMBL/GenBank/DDBJ whole genome shotgun (WGS) entry which is preliminary data.</text>
</comment>